<accession>A0A1I2VYH2</accession>
<dbReference type="AlphaFoldDB" id="A0A1I2VYH2"/>
<keyword evidence="1" id="KW-0472">Membrane</keyword>
<keyword evidence="1" id="KW-0812">Transmembrane</keyword>
<dbReference type="Proteomes" id="UP000199337">
    <property type="component" value="Unassembled WGS sequence"/>
</dbReference>
<feature type="transmembrane region" description="Helical" evidence="1">
    <location>
        <begin position="37"/>
        <end position="59"/>
    </location>
</feature>
<sequence length="73" mass="8280">MKRLLAVVKKKGNRRQPLMEPQKIIIGILSVLELEKLVLLVFIVRPALCYLNVIVLYPIDKPILFINASAPKS</sequence>
<gene>
    <name evidence="2" type="ORF">SAMN05660649_03243</name>
</gene>
<evidence type="ECO:0000256" key="1">
    <source>
        <dbReference type="SAM" id="Phobius"/>
    </source>
</evidence>
<evidence type="ECO:0000313" key="3">
    <source>
        <dbReference type="Proteomes" id="UP000199337"/>
    </source>
</evidence>
<dbReference type="EMBL" id="FOOX01000012">
    <property type="protein sequence ID" value="SFG94184.1"/>
    <property type="molecule type" value="Genomic_DNA"/>
</dbReference>
<organism evidence="2 3">
    <name type="scientific">Desulfotruncus arcticus DSM 17038</name>
    <dbReference type="NCBI Taxonomy" id="1121424"/>
    <lineage>
        <taxon>Bacteria</taxon>
        <taxon>Bacillati</taxon>
        <taxon>Bacillota</taxon>
        <taxon>Clostridia</taxon>
        <taxon>Eubacteriales</taxon>
        <taxon>Desulfallaceae</taxon>
        <taxon>Desulfotruncus</taxon>
    </lineage>
</organism>
<protein>
    <submittedName>
        <fullName evidence="2">Uncharacterized protein</fullName>
    </submittedName>
</protein>
<keyword evidence="3" id="KW-1185">Reference proteome</keyword>
<keyword evidence="1" id="KW-1133">Transmembrane helix</keyword>
<reference evidence="3" key="1">
    <citation type="submission" date="2016-10" db="EMBL/GenBank/DDBJ databases">
        <authorList>
            <person name="Varghese N."/>
            <person name="Submissions S."/>
        </authorList>
    </citation>
    <scope>NUCLEOTIDE SEQUENCE [LARGE SCALE GENOMIC DNA]</scope>
    <source>
        <strain evidence="3">DSM 17038</strain>
    </source>
</reference>
<dbReference type="STRING" id="341036.SAMN05660649_03243"/>
<evidence type="ECO:0000313" key="2">
    <source>
        <dbReference type="EMBL" id="SFG94184.1"/>
    </source>
</evidence>
<name>A0A1I2VYH2_9FIRM</name>
<proteinExistence type="predicted"/>